<protein>
    <submittedName>
        <fullName evidence="1">Uncharacterized protein</fullName>
    </submittedName>
</protein>
<organism evidence="1 2">
    <name type="scientific">Williamsia phyllosphaerae</name>
    <dbReference type="NCBI Taxonomy" id="885042"/>
    <lineage>
        <taxon>Bacteria</taxon>
        <taxon>Bacillati</taxon>
        <taxon>Actinomycetota</taxon>
        <taxon>Actinomycetes</taxon>
        <taxon>Mycobacteriales</taxon>
        <taxon>Nocardiaceae</taxon>
        <taxon>Williamsia</taxon>
    </lineage>
</organism>
<sequence length="59" mass="5985">MAPGPGSLRASLRSILTSPTLIAGAGARLAQGGRLVSTHAGAREIAGLRVRPDVADRHT</sequence>
<dbReference type="Proteomes" id="UP000632454">
    <property type="component" value="Unassembled WGS sequence"/>
</dbReference>
<comment type="caution">
    <text evidence="1">The sequence shown here is derived from an EMBL/GenBank/DDBJ whole genome shotgun (WGS) entry which is preliminary data.</text>
</comment>
<accession>A0ABQ1U7J7</accession>
<gene>
    <name evidence="1" type="ORF">GCM10007298_02360</name>
</gene>
<evidence type="ECO:0000313" key="1">
    <source>
        <dbReference type="EMBL" id="GGF09954.1"/>
    </source>
</evidence>
<evidence type="ECO:0000313" key="2">
    <source>
        <dbReference type="Proteomes" id="UP000632454"/>
    </source>
</evidence>
<name>A0ABQ1U7J7_9NOCA</name>
<dbReference type="EMBL" id="BMCS01000001">
    <property type="protein sequence ID" value="GGF09954.1"/>
    <property type="molecule type" value="Genomic_DNA"/>
</dbReference>
<proteinExistence type="predicted"/>
<keyword evidence="2" id="KW-1185">Reference proteome</keyword>
<reference evidence="2" key="1">
    <citation type="journal article" date="2019" name="Int. J. Syst. Evol. Microbiol.">
        <title>The Global Catalogue of Microorganisms (GCM) 10K type strain sequencing project: providing services to taxonomists for standard genome sequencing and annotation.</title>
        <authorList>
            <consortium name="The Broad Institute Genomics Platform"/>
            <consortium name="The Broad Institute Genome Sequencing Center for Infectious Disease"/>
            <person name="Wu L."/>
            <person name="Ma J."/>
        </authorList>
    </citation>
    <scope>NUCLEOTIDE SEQUENCE [LARGE SCALE GENOMIC DNA]</scope>
    <source>
        <strain evidence="2">CCM 7855</strain>
    </source>
</reference>